<proteinExistence type="predicted"/>
<feature type="domain" description="Transglutaminase-like" evidence="1">
    <location>
        <begin position="35"/>
        <end position="99"/>
    </location>
</feature>
<dbReference type="AlphaFoldDB" id="A0A1I5X5E4"/>
<dbReference type="STRING" id="441119.SAMN04488047_1883"/>
<evidence type="ECO:0000313" key="2">
    <source>
        <dbReference type="EMBL" id="SFQ27209.1"/>
    </source>
</evidence>
<sequence>MTADATLLEPRPLLNFDTGPVRDLIEARGWRALDDRVGAACDFVRNDIRAGYNRADDIPASEVLADGFGQCNTESTLLMALLRGLGVPCRQQARRTAGRSALRSSCP</sequence>
<reference evidence="2 3" key="1">
    <citation type="submission" date="2016-10" db="EMBL/GenBank/DDBJ databases">
        <authorList>
            <person name="de Groot N.N."/>
        </authorList>
    </citation>
    <scope>NUCLEOTIDE SEQUENCE [LARGE SCALE GENOMIC DNA]</scope>
    <source>
        <strain evidence="2 3">DSM 19547</strain>
    </source>
</reference>
<name>A0A1I5X5E4_9RHOB</name>
<accession>A0A1I5X5E4</accession>
<dbReference type="Pfam" id="PF01841">
    <property type="entry name" value="Transglut_core"/>
    <property type="match status" value="1"/>
</dbReference>
<organism evidence="2 3">
    <name type="scientific">Tranquillimonas alkanivorans</name>
    <dbReference type="NCBI Taxonomy" id="441119"/>
    <lineage>
        <taxon>Bacteria</taxon>
        <taxon>Pseudomonadati</taxon>
        <taxon>Pseudomonadota</taxon>
        <taxon>Alphaproteobacteria</taxon>
        <taxon>Rhodobacterales</taxon>
        <taxon>Roseobacteraceae</taxon>
        <taxon>Tranquillimonas</taxon>
    </lineage>
</organism>
<dbReference type="Proteomes" id="UP000199356">
    <property type="component" value="Unassembled WGS sequence"/>
</dbReference>
<dbReference type="OrthoDB" id="5438043at2"/>
<protein>
    <submittedName>
        <fullName evidence="2">Transglutaminase-like superfamily protein</fullName>
    </submittedName>
</protein>
<dbReference type="EMBL" id="FOXA01000088">
    <property type="protein sequence ID" value="SFQ27209.1"/>
    <property type="molecule type" value="Genomic_DNA"/>
</dbReference>
<dbReference type="InterPro" id="IPR002931">
    <property type="entry name" value="Transglutaminase-like"/>
</dbReference>
<dbReference type="SUPFAM" id="SSF54001">
    <property type="entry name" value="Cysteine proteinases"/>
    <property type="match status" value="1"/>
</dbReference>
<dbReference type="Gene3D" id="3.10.620.30">
    <property type="match status" value="1"/>
</dbReference>
<dbReference type="RefSeq" id="WP_093426049.1">
    <property type="nucleotide sequence ID" value="NZ_FOXA01000088.1"/>
</dbReference>
<keyword evidence="3" id="KW-1185">Reference proteome</keyword>
<evidence type="ECO:0000259" key="1">
    <source>
        <dbReference type="Pfam" id="PF01841"/>
    </source>
</evidence>
<evidence type="ECO:0000313" key="3">
    <source>
        <dbReference type="Proteomes" id="UP000199356"/>
    </source>
</evidence>
<gene>
    <name evidence="2" type="ORF">SAMN04488047_1883</name>
</gene>
<dbReference type="InterPro" id="IPR038765">
    <property type="entry name" value="Papain-like_cys_pep_sf"/>
</dbReference>